<comment type="caution">
    <text evidence="1">The sequence shown here is derived from an EMBL/GenBank/DDBJ whole genome shotgun (WGS) entry which is preliminary data.</text>
</comment>
<reference evidence="1 2" key="1">
    <citation type="submission" date="2021-03" db="EMBL/GenBank/DDBJ databases">
        <title>Fibrella sp. HMF5405 genome sequencing and assembly.</title>
        <authorList>
            <person name="Kang H."/>
            <person name="Kim H."/>
            <person name="Bae S."/>
            <person name="Joh K."/>
        </authorList>
    </citation>
    <scope>NUCLEOTIDE SEQUENCE [LARGE SCALE GENOMIC DNA]</scope>
    <source>
        <strain evidence="1 2">HMF5405</strain>
    </source>
</reference>
<dbReference type="RefSeq" id="WP_207327469.1">
    <property type="nucleotide sequence ID" value="NZ_JAFMYW010000001.1"/>
</dbReference>
<accession>A0ABS3JC33</accession>
<evidence type="ECO:0000313" key="1">
    <source>
        <dbReference type="EMBL" id="MBO0947561.1"/>
    </source>
</evidence>
<dbReference type="Proteomes" id="UP000664628">
    <property type="component" value="Unassembled WGS sequence"/>
</dbReference>
<dbReference type="EMBL" id="JAFMYW010000001">
    <property type="protein sequence ID" value="MBO0947561.1"/>
    <property type="molecule type" value="Genomic_DNA"/>
</dbReference>
<protein>
    <recommendedName>
        <fullName evidence="3">DNA-binding protein</fullName>
    </recommendedName>
</protein>
<sequence length="103" mass="12079">MAHVVEYEEFEKVMKRIEALETDNQFFKALLLGQKWLSRKQTYTALGVSAMTLDRLRQANAITYRYEGTKPLYCIDSVRDYMKNRKIEGKAIDQRLISALQAR</sequence>
<evidence type="ECO:0000313" key="2">
    <source>
        <dbReference type="Proteomes" id="UP000664628"/>
    </source>
</evidence>
<gene>
    <name evidence="1" type="ORF">J2I46_03145</name>
</gene>
<proteinExistence type="predicted"/>
<evidence type="ECO:0008006" key="3">
    <source>
        <dbReference type="Google" id="ProtNLM"/>
    </source>
</evidence>
<organism evidence="1 2">
    <name type="scientific">Fibrella forsythiae</name>
    <dbReference type="NCBI Taxonomy" id="2817061"/>
    <lineage>
        <taxon>Bacteria</taxon>
        <taxon>Pseudomonadati</taxon>
        <taxon>Bacteroidota</taxon>
        <taxon>Cytophagia</taxon>
        <taxon>Cytophagales</taxon>
        <taxon>Spirosomataceae</taxon>
        <taxon>Fibrella</taxon>
    </lineage>
</organism>
<keyword evidence="2" id="KW-1185">Reference proteome</keyword>
<name>A0ABS3JC33_9BACT</name>